<keyword evidence="1" id="KW-0233">DNA recombination</keyword>
<dbReference type="SUPFAM" id="SSF53098">
    <property type="entry name" value="Ribonuclease H-like"/>
    <property type="match status" value="1"/>
</dbReference>
<reference evidence="3 4" key="1">
    <citation type="submission" date="2016-03" db="EMBL/GenBank/DDBJ databases">
        <title>Complete genome sequence of Shewanella psychrophila WP2, a deep sea bacterium isolated from west Pacific sediment.</title>
        <authorList>
            <person name="Xu G."/>
            <person name="Jian H."/>
        </authorList>
    </citation>
    <scope>NUCLEOTIDE SEQUENCE [LARGE SCALE GENOMIC DNA]</scope>
    <source>
        <strain evidence="3 4">WP2</strain>
    </source>
</reference>
<evidence type="ECO:0000256" key="1">
    <source>
        <dbReference type="ARBA" id="ARBA00023172"/>
    </source>
</evidence>
<dbReference type="GO" id="GO:0015074">
    <property type="term" value="P:DNA integration"/>
    <property type="evidence" value="ECO:0007669"/>
    <property type="project" value="InterPro"/>
</dbReference>
<dbReference type="Pfam" id="PF13936">
    <property type="entry name" value="HTH_38"/>
    <property type="match status" value="1"/>
</dbReference>
<dbReference type="GO" id="GO:0003676">
    <property type="term" value="F:nucleic acid binding"/>
    <property type="evidence" value="ECO:0007669"/>
    <property type="project" value="InterPro"/>
</dbReference>
<dbReference type="KEGG" id="spsw:Sps_04889"/>
<gene>
    <name evidence="3" type="ORF">Sps_04889</name>
</gene>
<dbReference type="Gene3D" id="3.30.420.10">
    <property type="entry name" value="Ribonuclease H-like superfamily/Ribonuclease H"/>
    <property type="match status" value="1"/>
</dbReference>
<dbReference type="NCBIfam" id="NF033563">
    <property type="entry name" value="transpos_IS30"/>
    <property type="match status" value="1"/>
</dbReference>
<dbReference type="OrthoDB" id="9803231at2"/>
<dbReference type="GO" id="GO:0006310">
    <property type="term" value="P:DNA recombination"/>
    <property type="evidence" value="ECO:0007669"/>
    <property type="project" value="UniProtKB-KW"/>
</dbReference>
<sequence length="322" mass="36625">MGAKHLTTEDRFYIEKRRTDNTSIRCIAKELARSPSTISREVRRNTPSDFQGLYSHRAATNLSKARRTKASKGKAFKGVDAFIDSYIRERLSTHTSPDVISGELRVKHQRFISENTIYRYISHLEVNGEPLRAQLPHRGKAYKRSGTVRLTIKNRVDISERPKIADEKTEIGHVEIDTVVGKDHKSNLLTIVDKSSKVVTIRKIKNKSADAVIKGFEDVYGSTFYDFKTITADNGTEFAGHETIAEMMDADFYFAKPYSSCERGLNEHTNGLIRRFLPKGTDFNLVTEEEIAKIEHILNTRGRASLGYYSPYDIFMQHLNAA</sequence>
<dbReference type="GO" id="GO:0005829">
    <property type="term" value="C:cytosol"/>
    <property type="evidence" value="ECO:0007669"/>
    <property type="project" value="TreeGrafter"/>
</dbReference>
<dbReference type="GO" id="GO:0032196">
    <property type="term" value="P:transposition"/>
    <property type="evidence" value="ECO:0007669"/>
    <property type="project" value="TreeGrafter"/>
</dbReference>
<dbReference type="InterPro" id="IPR053392">
    <property type="entry name" value="Transposase_IS30-like"/>
</dbReference>
<dbReference type="Pfam" id="PF00665">
    <property type="entry name" value="rve"/>
    <property type="match status" value="1"/>
</dbReference>
<protein>
    <submittedName>
        <fullName evidence="3">Transposase, IS30 family</fullName>
    </submittedName>
</protein>
<dbReference type="AlphaFoldDB" id="A0A1S6HWM8"/>
<evidence type="ECO:0000259" key="2">
    <source>
        <dbReference type="PROSITE" id="PS50994"/>
    </source>
</evidence>
<dbReference type="PANTHER" id="PTHR10948">
    <property type="entry name" value="TRANSPOSASE"/>
    <property type="match status" value="1"/>
</dbReference>
<feature type="domain" description="Integrase catalytic" evidence="2">
    <location>
        <begin position="158"/>
        <end position="319"/>
    </location>
</feature>
<dbReference type="PANTHER" id="PTHR10948:SF23">
    <property type="entry name" value="TRANSPOSASE INSI FOR INSERTION SEQUENCE ELEMENT IS30A-RELATED"/>
    <property type="match status" value="1"/>
</dbReference>
<dbReference type="InterPro" id="IPR051917">
    <property type="entry name" value="Transposase-Integrase"/>
</dbReference>
<dbReference type="PROSITE" id="PS50994">
    <property type="entry name" value="INTEGRASE"/>
    <property type="match status" value="1"/>
</dbReference>
<dbReference type="InterPro" id="IPR012337">
    <property type="entry name" value="RNaseH-like_sf"/>
</dbReference>
<dbReference type="Proteomes" id="UP000189545">
    <property type="component" value="Chromosome"/>
</dbReference>
<dbReference type="EMBL" id="CP014782">
    <property type="protein sequence ID" value="AQS39970.1"/>
    <property type="molecule type" value="Genomic_DNA"/>
</dbReference>
<evidence type="ECO:0000313" key="4">
    <source>
        <dbReference type="Proteomes" id="UP000189545"/>
    </source>
</evidence>
<dbReference type="STRING" id="225848.Sps_04889"/>
<organism evidence="3 4">
    <name type="scientific">Shewanella psychrophila</name>
    <dbReference type="NCBI Taxonomy" id="225848"/>
    <lineage>
        <taxon>Bacteria</taxon>
        <taxon>Pseudomonadati</taxon>
        <taxon>Pseudomonadota</taxon>
        <taxon>Gammaproteobacteria</taxon>
        <taxon>Alteromonadales</taxon>
        <taxon>Shewanellaceae</taxon>
        <taxon>Shewanella</taxon>
    </lineage>
</organism>
<accession>A0A1S6HWM8</accession>
<keyword evidence="4" id="KW-1185">Reference proteome</keyword>
<dbReference type="InterPro" id="IPR025246">
    <property type="entry name" value="IS30-like_HTH"/>
</dbReference>
<dbReference type="InterPro" id="IPR001584">
    <property type="entry name" value="Integrase_cat-core"/>
</dbReference>
<proteinExistence type="predicted"/>
<dbReference type="RefSeq" id="WP_077754822.1">
    <property type="nucleotide sequence ID" value="NZ_CP014782.1"/>
</dbReference>
<evidence type="ECO:0000313" key="3">
    <source>
        <dbReference type="EMBL" id="AQS39970.1"/>
    </source>
</evidence>
<dbReference type="InterPro" id="IPR036397">
    <property type="entry name" value="RNaseH_sf"/>
</dbReference>
<dbReference type="GO" id="GO:0004803">
    <property type="term" value="F:transposase activity"/>
    <property type="evidence" value="ECO:0007669"/>
    <property type="project" value="TreeGrafter"/>
</dbReference>
<name>A0A1S6HWM8_9GAMM</name>